<keyword evidence="2" id="KW-1185">Reference proteome</keyword>
<reference evidence="1 2" key="1">
    <citation type="submission" date="2011-11" db="EMBL/GenBank/DDBJ databases">
        <title>The Noncontiguous Finished sequence of Saccharomonospora cyanea NA-134.</title>
        <authorList>
            <consortium name="US DOE Joint Genome Institute"/>
            <person name="Lucas S."/>
            <person name="Han J."/>
            <person name="Lapidus A."/>
            <person name="Cheng J.-F."/>
            <person name="Goodwin L."/>
            <person name="Pitluck S."/>
            <person name="Peters L."/>
            <person name="Ovchinnikova G."/>
            <person name="Lu M."/>
            <person name="Detter J.C."/>
            <person name="Han C."/>
            <person name="Tapia R."/>
            <person name="Land M."/>
            <person name="Hauser L."/>
            <person name="Kyrpides N."/>
            <person name="Ivanova N."/>
            <person name="Pagani I."/>
            <person name="Brambilla E.-M."/>
            <person name="Klenk H.-P."/>
            <person name="Woyke T."/>
        </authorList>
    </citation>
    <scope>NUCLEOTIDE SEQUENCE [LARGE SCALE GENOMIC DNA]</scope>
    <source>
        <strain evidence="1 2">NA-134</strain>
    </source>
</reference>
<proteinExistence type="predicted"/>
<dbReference type="EMBL" id="CM001440">
    <property type="protein sequence ID" value="EHR62126.1"/>
    <property type="molecule type" value="Genomic_DNA"/>
</dbReference>
<name>H5XNR9_9PSEU</name>
<evidence type="ECO:0000313" key="2">
    <source>
        <dbReference type="Proteomes" id="UP000002791"/>
    </source>
</evidence>
<accession>H5XNR9</accession>
<organism evidence="1 2">
    <name type="scientific">Saccharomonospora cyanea NA-134</name>
    <dbReference type="NCBI Taxonomy" id="882082"/>
    <lineage>
        <taxon>Bacteria</taxon>
        <taxon>Bacillati</taxon>
        <taxon>Actinomycetota</taxon>
        <taxon>Actinomycetes</taxon>
        <taxon>Pseudonocardiales</taxon>
        <taxon>Pseudonocardiaceae</taxon>
        <taxon>Saccharomonospora</taxon>
    </lineage>
</organism>
<dbReference type="OrthoDB" id="3579062at2"/>
<dbReference type="HOGENOM" id="CLU_193746_0_0_11"/>
<dbReference type="RefSeq" id="WP_005457644.1">
    <property type="nucleotide sequence ID" value="NZ_CM001440.1"/>
</dbReference>
<evidence type="ECO:0000313" key="1">
    <source>
        <dbReference type="EMBL" id="EHR62126.1"/>
    </source>
</evidence>
<protein>
    <recommendedName>
        <fullName evidence="3">Antitoxin</fullName>
    </recommendedName>
</protein>
<evidence type="ECO:0008006" key="3">
    <source>
        <dbReference type="Google" id="ProtNLM"/>
    </source>
</evidence>
<dbReference type="AlphaFoldDB" id="H5XNR9"/>
<gene>
    <name evidence="1" type="ORF">SaccyDRAFT_3291</name>
</gene>
<sequence length="82" mass="8879">MRTTVTQAPEVEAAIRHMMEERGLSFKEALNSAVRAGLNPGRPDFHTPTRSVGEPTVPLDRALALAGELGNAVIRRELSTGR</sequence>
<dbReference type="eggNOG" id="ENOG5033GPM">
    <property type="taxonomic scope" value="Bacteria"/>
</dbReference>
<dbReference type="Proteomes" id="UP000002791">
    <property type="component" value="Chromosome"/>
</dbReference>